<gene>
    <name evidence="5" type="ORF">FHP08_17530</name>
</gene>
<comment type="caution">
    <text evidence="5">The sequence shown here is derived from an EMBL/GenBank/DDBJ whole genome shotgun (WGS) entry which is preliminary data.</text>
</comment>
<evidence type="ECO:0000313" key="6">
    <source>
        <dbReference type="Proteomes" id="UP000321548"/>
    </source>
</evidence>
<dbReference type="GO" id="GO:0000160">
    <property type="term" value="P:phosphorelay signal transduction system"/>
    <property type="evidence" value="ECO:0007669"/>
    <property type="project" value="UniProtKB-KW"/>
</dbReference>
<reference evidence="5 6" key="1">
    <citation type="submission" date="2019-06" db="EMBL/GenBank/DDBJ databases">
        <title>Quisquiliibacterium sp. nov., isolated from a maize field.</title>
        <authorList>
            <person name="Lin S.-Y."/>
            <person name="Tsai C.-F."/>
            <person name="Young C.-C."/>
        </authorList>
    </citation>
    <scope>NUCLEOTIDE SEQUENCE [LARGE SCALE GENOMIC DNA]</scope>
    <source>
        <strain evidence="5 6">CC-CFT501</strain>
    </source>
</reference>
<evidence type="ECO:0000256" key="3">
    <source>
        <dbReference type="ARBA" id="ARBA00023012"/>
    </source>
</evidence>
<dbReference type="InterPro" id="IPR036890">
    <property type="entry name" value="HATPase_C_sf"/>
</dbReference>
<feature type="region of interest" description="Disordered" evidence="4">
    <location>
        <begin position="1"/>
        <end position="31"/>
    </location>
</feature>
<evidence type="ECO:0000256" key="2">
    <source>
        <dbReference type="ARBA" id="ARBA00022777"/>
    </source>
</evidence>
<keyword evidence="1" id="KW-0808">Transferase</keyword>
<dbReference type="PANTHER" id="PTHR24421:SF58">
    <property type="entry name" value="SIGNAL TRANSDUCTION HISTIDINE-PROTEIN KINASE_PHOSPHATASE UHPB"/>
    <property type="match status" value="1"/>
</dbReference>
<dbReference type="Proteomes" id="UP000321548">
    <property type="component" value="Unassembled WGS sequence"/>
</dbReference>
<protein>
    <submittedName>
        <fullName evidence="5">Uncharacterized protein</fullName>
    </submittedName>
</protein>
<accession>A0A5C8NN99</accession>
<keyword evidence="2" id="KW-0418">Kinase</keyword>
<dbReference type="GO" id="GO:0016301">
    <property type="term" value="F:kinase activity"/>
    <property type="evidence" value="ECO:0007669"/>
    <property type="project" value="UniProtKB-KW"/>
</dbReference>
<dbReference type="InterPro" id="IPR050482">
    <property type="entry name" value="Sensor_HK_TwoCompSys"/>
</dbReference>
<keyword evidence="3" id="KW-0902">Two-component regulatory system</keyword>
<proteinExistence type="predicted"/>
<dbReference type="PANTHER" id="PTHR24421">
    <property type="entry name" value="NITRATE/NITRITE SENSOR PROTEIN NARX-RELATED"/>
    <property type="match status" value="1"/>
</dbReference>
<evidence type="ECO:0000256" key="4">
    <source>
        <dbReference type="SAM" id="MobiDB-lite"/>
    </source>
</evidence>
<sequence>MPGNRFGRAGPGPQGPQEANPSAGGGDPGIGLALRLERELDALSAEVARSLRDEIGPQLTGLRTLAASLESRLAGSEPTLSPLAAVVLRQADSLIESVRALVARVRPDALSCGGLPEALRALAADWRLRRPGCRVEVLLDPPDDAGFGLASPAIETAALQAAAAAFERALGASAATGIVLAASRSDSRLVLQIEHDGAGPGVAKGRAAVPAWFASAQARIAALGGESQIERGELGGTSIVVRLPWRAAAGGLPGGAGSPV</sequence>
<dbReference type="RefSeq" id="WP_147705799.1">
    <property type="nucleotide sequence ID" value="NZ_VDUY01000009.1"/>
</dbReference>
<name>A0A5C8NN99_9BURK</name>
<keyword evidence="6" id="KW-1185">Reference proteome</keyword>
<dbReference type="OrthoDB" id="9778496at2"/>
<evidence type="ECO:0000256" key="1">
    <source>
        <dbReference type="ARBA" id="ARBA00022679"/>
    </source>
</evidence>
<dbReference type="AlphaFoldDB" id="A0A5C8NN99"/>
<dbReference type="EMBL" id="VDUY01000009">
    <property type="protein sequence ID" value="TXL62626.1"/>
    <property type="molecule type" value="Genomic_DNA"/>
</dbReference>
<organism evidence="5 6">
    <name type="scientific">Zeimonas arvi</name>
    <dbReference type="NCBI Taxonomy" id="2498847"/>
    <lineage>
        <taxon>Bacteria</taxon>
        <taxon>Pseudomonadati</taxon>
        <taxon>Pseudomonadota</taxon>
        <taxon>Betaproteobacteria</taxon>
        <taxon>Burkholderiales</taxon>
        <taxon>Burkholderiaceae</taxon>
        <taxon>Zeimonas</taxon>
    </lineage>
</organism>
<dbReference type="Gene3D" id="3.30.565.10">
    <property type="entry name" value="Histidine kinase-like ATPase, C-terminal domain"/>
    <property type="match status" value="1"/>
</dbReference>
<evidence type="ECO:0000313" key="5">
    <source>
        <dbReference type="EMBL" id="TXL62626.1"/>
    </source>
</evidence>